<keyword evidence="2" id="KW-0687">Ribonucleoprotein</keyword>
<dbReference type="Proteomes" id="UP000325081">
    <property type="component" value="Unassembled WGS sequence"/>
</dbReference>
<organism evidence="2 3">
    <name type="scientific">Striga asiatica</name>
    <name type="common">Asiatic witchweed</name>
    <name type="synonym">Buchnera asiatica</name>
    <dbReference type="NCBI Taxonomy" id="4170"/>
    <lineage>
        <taxon>Eukaryota</taxon>
        <taxon>Viridiplantae</taxon>
        <taxon>Streptophyta</taxon>
        <taxon>Embryophyta</taxon>
        <taxon>Tracheophyta</taxon>
        <taxon>Spermatophyta</taxon>
        <taxon>Magnoliopsida</taxon>
        <taxon>eudicotyledons</taxon>
        <taxon>Gunneridae</taxon>
        <taxon>Pentapetalae</taxon>
        <taxon>asterids</taxon>
        <taxon>lamiids</taxon>
        <taxon>Lamiales</taxon>
        <taxon>Orobanchaceae</taxon>
        <taxon>Buchnereae</taxon>
        <taxon>Striga</taxon>
    </lineage>
</organism>
<proteinExistence type="predicted"/>
<comment type="caution">
    <text evidence="2">The sequence shown here is derived from an EMBL/GenBank/DDBJ whole genome shotgun (WGS) entry which is preliminary data.</text>
</comment>
<protein>
    <submittedName>
        <fullName evidence="2">40S ribosomal protein S6</fullName>
    </submittedName>
</protein>
<name>A0A5A7PJQ8_STRAF</name>
<keyword evidence="2" id="KW-0689">Ribosomal protein</keyword>
<gene>
    <name evidence="2" type="ORF">STAS_09241</name>
</gene>
<sequence>MEMLRDFFKIMGGCDKQDFPIKHGQQRTWCCAYAGTPSSSTAVKSEAKSGEERQGDGIGHGQAQRACEPVHSSSHRTQWRGLGSCDYGSLGFELAFPPSCVHERAPHAALARWAMGTTKSLAENCAERWWLPDDRGTTP</sequence>
<reference evidence="3" key="1">
    <citation type="journal article" date="2019" name="Curr. Biol.">
        <title>Genome Sequence of Striga asiatica Provides Insight into the Evolution of Plant Parasitism.</title>
        <authorList>
            <person name="Yoshida S."/>
            <person name="Kim S."/>
            <person name="Wafula E.K."/>
            <person name="Tanskanen J."/>
            <person name="Kim Y.M."/>
            <person name="Honaas L."/>
            <person name="Yang Z."/>
            <person name="Spallek T."/>
            <person name="Conn C.E."/>
            <person name="Ichihashi Y."/>
            <person name="Cheong K."/>
            <person name="Cui S."/>
            <person name="Der J.P."/>
            <person name="Gundlach H."/>
            <person name="Jiao Y."/>
            <person name="Hori C."/>
            <person name="Ishida J.K."/>
            <person name="Kasahara H."/>
            <person name="Kiba T."/>
            <person name="Kim M.S."/>
            <person name="Koo N."/>
            <person name="Laohavisit A."/>
            <person name="Lee Y.H."/>
            <person name="Lumba S."/>
            <person name="McCourt P."/>
            <person name="Mortimer J.C."/>
            <person name="Mutuku J.M."/>
            <person name="Nomura T."/>
            <person name="Sasaki-Sekimoto Y."/>
            <person name="Seto Y."/>
            <person name="Wang Y."/>
            <person name="Wakatake T."/>
            <person name="Sakakibara H."/>
            <person name="Demura T."/>
            <person name="Yamaguchi S."/>
            <person name="Yoneyama K."/>
            <person name="Manabe R.I."/>
            <person name="Nelson D.C."/>
            <person name="Schulman A.H."/>
            <person name="Timko M.P."/>
            <person name="dePamphilis C.W."/>
            <person name="Choi D."/>
            <person name="Shirasu K."/>
        </authorList>
    </citation>
    <scope>NUCLEOTIDE SEQUENCE [LARGE SCALE GENOMIC DNA]</scope>
    <source>
        <strain evidence="3">cv. UVA1</strain>
    </source>
</reference>
<accession>A0A5A7PJQ8</accession>
<dbReference type="EMBL" id="BKCP01004672">
    <property type="protein sequence ID" value="GER33115.1"/>
    <property type="molecule type" value="Genomic_DNA"/>
</dbReference>
<dbReference type="AlphaFoldDB" id="A0A5A7PJQ8"/>
<evidence type="ECO:0000256" key="1">
    <source>
        <dbReference type="SAM" id="MobiDB-lite"/>
    </source>
</evidence>
<keyword evidence="3" id="KW-1185">Reference proteome</keyword>
<evidence type="ECO:0000313" key="3">
    <source>
        <dbReference type="Proteomes" id="UP000325081"/>
    </source>
</evidence>
<evidence type="ECO:0000313" key="2">
    <source>
        <dbReference type="EMBL" id="GER33115.1"/>
    </source>
</evidence>
<feature type="region of interest" description="Disordered" evidence="1">
    <location>
        <begin position="37"/>
        <end position="78"/>
    </location>
</feature>
<feature type="compositionally biased region" description="Basic and acidic residues" evidence="1">
    <location>
        <begin position="45"/>
        <end position="55"/>
    </location>
</feature>
<dbReference type="GO" id="GO:0005840">
    <property type="term" value="C:ribosome"/>
    <property type="evidence" value="ECO:0007669"/>
    <property type="project" value="UniProtKB-KW"/>
</dbReference>